<evidence type="ECO:0000256" key="3">
    <source>
        <dbReference type="ARBA" id="ARBA00022801"/>
    </source>
</evidence>
<dbReference type="PANTHER" id="PTHR47359:SF3">
    <property type="entry name" value="NLP_P60 DOMAIN-CONTAINING PROTEIN-RELATED"/>
    <property type="match status" value="1"/>
</dbReference>
<evidence type="ECO:0000313" key="7">
    <source>
        <dbReference type="EMBL" id="MRH08569.1"/>
    </source>
</evidence>
<name>A0A6L5P3R6_LIMRT</name>
<protein>
    <recommendedName>
        <fullName evidence="6">NlpC/P60 domain-containing protein</fullName>
    </recommendedName>
</protein>
<evidence type="ECO:0000256" key="2">
    <source>
        <dbReference type="ARBA" id="ARBA00022670"/>
    </source>
</evidence>
<sequence>MLNLPIRSPAGKEATVQAYNVAVTDTLKSFPTMNFSFIGDGANEAAEKMIMPRVIITDPTTGQQYRIASSNPVPTARFRVYAITTIHIAHDLHDYYIENTVTGSQSLKACCDLLTGGTKFKYSIDDNISDHDFGSDSLGNAHGDDILSSIASAFDIEYWFDNCTIHFAKEIGKKDSFVFIDRVNTSKIQVNEDYTTITTAIKGTGKQIDVQNNGGNGNLDSVEGFAKSMINADFGVNKQQMCQDFANRSQKVQARGVDVNRLYDTVKNAGISPEWFFAYELQEQNSNMGWLNHWSYPHGDPYNDAVVVCNWIKSIAYSDTLNPAWSAAEGSISPDPNLQSKWEQDYGKGTIGRLYLQATAAAVWELAGRSGNASIGKPLAGCVSTIKGWGGHTVQAPSGSGGSGQIAAFARQYAGVPYVWGGNSPSGWDCSGFIAYIYNHFGIPMHQPTTYEEYQGQVVGPPYQEGDMLFWGARGRTYHVALALDSNTLEMAANPERGTVIQAISAWPPDFAVRNSTMATKVSGGDDSSDDSSSDTDTSSDTTTQYTCQGEYDSPMAADDKWGKIWADPFSSDTITDQDTLMAALKKQVHDYPDVQYTTDWITFKDAFSHGIKNEIAVGNYGYLRDRYGIDVNVRIQSYTRYRDRYTTQTDTVTFGNKIFGIDEWNNRENQANAALHKAPKKPETVTPPVTFDDIQTINVKKESEENG</sequence>
<dbReference type="AlphaFoldDB" id="A0A6L5P3R6"/>
<evidence type="ECO:0000313" key="8">
    <source>
        <dbReference type="Proteomes" id="UP000472879"/>
    </source>
</evidence>
<accession>A0A6L5P3R6</accession>
<gene>
    <name evidence="7" type="ORF">GIX81_03720</name>
</gene>
<evidence type="ECO:0000256" key="4">
    <source>
        <dbReference type="ARBA" id="ARBA00022807"/>
    </source>
</evidence>
<feature type="compositionally biased region" description="Low complexity" evidence="5">
    <location>
        <begin position="535"/>
        <end position="544"/>
    </location>
</feature>
<dbReference type="PROSITE" id="PS51935">
    <property type="entry name" value="NLPC_P60"/>
    <property type="match status" value="1"/>
</dbReference>
<evidence type="ECO:0000259" key="6">
    <source>
        <dbReference type="PROSITE" id="PS51935"/>
    </source>
</evidence>
<proteinExistence type="inferred from homology"/>
<dbReference type="Pfam" id="PF00877">
    <property type="entry name" value="NLPC_P60"/>
    <property type="match status" value="1"/>
</dbReference>
<feature type="region of interest" description="Disordered" evidence="5">
    <location>
        <begin position="520"/>
        <end position="553"/>
    </location>
</feature>
<dbReference type="PANTHER" id="PTHR47359">
    <property type="entry name" value="PEPTIDOGLYCAN DL-ENDOPEPTIDASE CWLO"/>
    <property type="match status" value="1"/>
</dbReference>
<dbReference type="EMBL" id="WJNA01000006">
    <property type="protein sequence ID" value="MRH08569.1"/>
    <property type="molecule type" value="Genomic_DNA"/>
</dbReference>
<dbReference type="RefSeq" id="WP_153704709.1">
    <property type="nucleotide sequence ID" value="NZ_WJNA01000006.1"/>
</dbReference>
<comment type="similarity">
    <text evidence="1">Belongs to the peptidase C40 family.</text>
</comment>
<reference evidence="7 8" key="1">
    <citation type="submission" date="2019-11" db="EMBL/GenBank/DDBJ databases">
        <title>Draft genome sequence of 12 host-associated Lactobacillus reuteri rodent strains.</title>
        <authorList>
            <person name="Zhang S."/>
            <person name="Ozcam M."/>
            <person name="Van Pijkeren J.P."/>
        </authorList>
    </citation>
    <scope>NUCLEOTIDE SEQUENCE [LARGE SCALE GENOMIC DNA]</scope>
    <source>
        <strain evidence="7 8">Lr4020</strain>
    </source>
</reference>
<dbReference type="GO" id="GO:0006508">
    <property type="term" value="P:proteolysis"/>
    <property type="evidence" value="ECO:0007669"/>
    <property type="project" value="UniProtKB-KW"/>
</dbReference>
<dbReference type="Proteomes" id="UP000472879">
    <property type="component" value="Unassembled WGS sequence"/>
</dbReference>
<keyword evidence="4" id="KW-0788">Thiol protease</keyword>
<dbReference type="Pfam" id="PF06605">
    <property type="entry name" value="Prophage_tail"/>
    <property type="match status" value="1"/>
</dbReference>
<dbReference type="Gene3D" id="3.90.1720.10">
    <property type="entry name" value="endopeptidase domain like (from Nostoc punctiforme)"/>
    <property type="match status" value="1"/>
</dbReference>
<dbReference type="InterPro" id="IPR000064">
    <property type="entry name" value="NLP_P60_dom"/>
</dbReference>
<organism evidence="7 8">
    <name type="scientific">Limosilactobacillus reuteri</name>
    <name type="common">Lactobacillus reuteri</name>
    <dbReference type="NCBI Taxonomy" id="1598"/>
    <lineage>
        <taxon>Bacteria</taxon>
        <taxon>Bacillati</taxon>
        <taxon>Bacillota</taxon>
        <taxon>Bacilli</taxon>
        <taxon>Lactobacillales</taxon>
        <taxon>Lactobacillaceae</taxon>
        <taxon>Limosilactobacillus</taxon>
    </lineage>
</organism>
<dbReference type="GO" id="GO:0008234">
    <property type="term" value="F:cysteine-type peptidase activity"/>
    <property type="evidence" value="ECO:0007669"/>
    <property type="project" value="UniProtKB-KW"/>
</dbReference>
<keyword evidence="2" id="KW-0645">Protease</keyword>
<dbReference type="Gene3D" id="3.55.50.40">
    <property type="match status" value="1"/>
</dbReference>
<feature type="domain" description="NlpC/P60" evidence="6">
    <location>
        <begin position="400"/>
        <end position="523"/>
    </location>
</feature>
<comment type="caution">
    <text evidence="7">The sequence shown here is derived from an EMBL/GenBank/DDBJ whole genome shotgun (WGS) entry which is preliminary data.</text>
</comment>
<keyword evidence="3" id="KW-0378">Hydrolase</keyword>
<dbReference type="InterPro" id="IPR010572">
    <property type="entry name" value="Tail_dom"/>
</dbReference>
<dbReference type="InterPro" id="IPR038765">
    <property type="entry name" value="Papain-like_cys_pep_sf"/>
</dbReference>
<evidence type="ECO:0000256" key="5">
    <source>
        <dbReference type="SAM" id="MobiDB-lite"/>
    </source>
</evidence>
<dbReference type="InterPro" id="IPR051794">
    <property type="entry name" value="PG_Endopeptidase_C40"/>
</dbReference>
<evidence type="ECO:0000256" key="1">
    <source>
        <dbReference type="ARBA" id="ARBA00007074"/>
    </source>
</evidence>
<dbReference type="SUPFAM" id="SSF54001">
    <property type="entry name" value="Cysteine proteinases"/>
    <property type="match status" value="1"/>
</dbReference>